<dbReference type="RefSeq" id="WP_184331186.1">
    <property type="nucleotide sequence ID" value="NZ_JACHHZ010000002.1"/>
</dbReference>
<keyword evidence="2" id="KW-1003">Cell membrane</keyword>
<feature type="transmembrane region" description="Helical" evidence="6">
    <location>
        <begin position="73"/>
        <end position="95"/>
    </location>
</feature>
<sequence>MSNSLGRTAGQSLKILWWQLAWIAAAALVSGVIFGARAGWSVLAGGGIASVWTAYMAFTLYRHSLNRGASLSALTFVTAWLLKMAFTIGLLVIAFRSRVLVPLGLIAGLFVALLAYWVWLAFGLSQRKPAASGSADRGKG</sequence>
<comment type="subcellular location">
    <subcellularLocation>
        <location evidence="1">Cell membrane</location>
        <topology evidence="1">Multi-pass membrane protein</topology>
    </subcellularLocation>
</comment>
<comment type="caution">
    <text evidence="7">The sequence shown here is derived from an EMBL/GenBank/DDBJ whole genome shotgun (WGS) entry which is preliminary data.</text>
</comment>
<keyword evidence="4 6" id="KW-1133">Transmembrane helix</keyword>
<reference evidence="7 8" key="1">
    <citation type="submission" date="2020-08" db="EMBL/GenBank/DDBJ databases">
        <title>Genomic Encyclopedia of Type Strains, Phase IV (KMG-IV): sequencing the most valuable type-strain genomes for metagenomic binning, comparative biology and taxonomic classification.</title>
        <authorList>
            <person name="Goeker M."/>
        </authorList>
    </citation>
    <scope>NUCLEOTIDE SEQUENCE [LARGE SCALE GENOMIC DNA]</scope>
    <source>
        <strain evidence="7 8">DSM 26723</strain>
    </source>
</reference>
<dbReference type="Proteomes" id="UP000588068">
    <property type="component" value="Unassembled WGS sequence"/>
</dbReference>
<evidence type="ECO:0000256" key="2">
    <source>
        <dbReference type="ARBA" id="ARBA00022475"/>
    </source>
</evidence>
<keyword evidence="8" id="KW-1185">Reference proteome</keyword>
<evidence type="ECO:0000313" key="8">
    <source>
        <dbReference type="Proteomes" id="UP000588068"/>
    </source>
</evidence>
<feature type="transmembrane region" description="Helical" evidence="6">
    <location>
        <begin position="15"/>
        <end position="34"/>
    </location>
</feature>
<evidence type="ECO:0000256" key="6">
    <source>
        <dbReference type="SAM" id="Phobius"/>
    </source>
</evidence>
<dbReference type="AlphaFoldDB" id="A0A841HMD7"/>
<proteinExistence type="predicted"/>
<protein>
    <submittedName>
        <fullName evidence="7">F0F1-type ATP synthase assembly protein I</fullName>
    </submittedName>
</protein>
<organism evidence="7 8">
    <name type="scientific">Povalibacter uvarum</name>
    <dbReference type="NCBI Taxonomy" id="732238"/>
    <lineage>
        <taxon>Bacteria</taxon>
        <taxon>Pseudomonadati</taxon>
        <taxon>Pseudomonadota</taxon>
        <taxon>Gammaproteobacteria</taxon>
        <taxon>Steroidobacterales</taxon>
        <taxon>Steroidobacteraceae</taxon>
        <taxon>Povalibacter</taxon>
    </lineage>
</organism>
<dbReference type="EMBL" id="JACHHZ010000002">
    <property type="protein sequence ID" value="MBB6093125.1"/>
    <property type="molecule type" value="Genomic_DNA"/>
</dbReference>
<dbReference type="GO" id="GO:0005886">
    <property type="term" value="C:plasma membrane"/>
    <property type="evidence" value="ECO:0007669"/>
    <property type="project" value="UniProtKB-SubCell"/>
</dbReference>
<evidence type="ECO:0000256" key="1">
    <source>
        <dbReference type="ARBA" id="ARBA00004651"/>
    </source>
</evidence>
<evidence type="ECO:0000313" key="7">
    <source>
        <dbReference type="EMBL" id="MBB6093125.1"/>
    </source>
</evidence>
<accession>A0A841HMD7</accession>
<evidence type="ECO:0000256" key="4">
    <source>
        <dbReference type="ARBA" id="ARBA00022989"/>
    </source>
</evidence>
<gene>
    <name evidence="7" type="ORF">HNQ60_002003</name>
</gene>
<dbReference type="InterPro" id="IPR005598">
    <property type="entry name" value="ATP_synth_I"/>
</dbReference>
<feature type="transmembrane region" description="Helical" evidence="6">
    <location>
        <begin position="40"/>
        <end position="61"/>
    </location>
</feature>
<keyword evidence="3 6" id="KW-0812">Transmembrane</keyword>
<evidence type="ECO:0000256" key="3">
    <source>
        <dbReference type="ARBA" id="ARBA00022692"/>
    </source>
</evidence>
<evidence type="ECO:0000256" key="5">
    <source>
        <dbReference type="ARBA" id="ARBA00023136"/>
    </source>
</evidence>
<feature type="transmembrane region" description="Helical" evidence="6">
    <location>
        <begin position="101"/>
        <end position="122"/>
    </location>
</feature>
<dbReference type="Pfam" id="PF03899">
    <property type="entry name" value="ATP-synt_I"/>
    <property type="match status" value="1"/>
</dbReference>
<name>A0A841HMD7_9GAMM</name>
<keyword evidence="5 6" id="KW-0472">Membrane</keyword>